<evidence type="ECO:0000313" key="2">
    <source>
        <dbReference type="EMBL" id="KWV45786.1"/>
    </source>
</evidence>
<evidence type="ECO:0000256" key="1">
    <source>
        <dbReference type="SAM" id="SignalP"/>
    </source>
</evidence>
<protein>
    <submittedName>
        <fullName evidence="2">Uncharacterized protein</fullName>
    </submittedName>
</protein>
<accession>A0A120FHD5</accession>
<feature type="chain" id="PRO_5007165319" evidence="1">
    <location>
        <begin position="22"/>
        <end position="136"/>
    </location>
</feature>
<dbReference type="RefSeq" id="WP_066514799.1">
    <property type="nucleotide sequence ID" value="NZ_LNCU01000120.1"/>
</dbReference>
<dbReference type="AlphaFoldDB" id="A0A120FHD5"/>
<organism evidence="2 3">
    <name type="scientific">Bradyrhizobium macuxiense</name>
    <dbReference type="NCBI Taxonomy" id="1755647"/>
    <lineage>
        <taxon>Bacteria</taxon>
        <taxon>Pseudomonadati</taxon>
        <taxon>Pseudomonadota</taxon>
        <taxon>Alphaproteobacteria</taxon>
        <taxon>Hyphomicrobiales</taxon>
        <taxon>Nitrobacteraceae</taxon>
        <taxon>Bradyrhizobium</taxon>
    </lineage>
</organism>
<feature type="signal peptide" evidence="1">
    <location>
        <begin position="1"/>
        <end position="21"/>
    </location>
</feature>
<keyword evidence="1" id="KW-0732">Signal</keyword>
<evidence type="ECO:0000313" key="3">
    <source>
        <dbReference type="Proteomes" id="UP000057737"/>
    </source>
</evidence>
<reference evidence="2 3" key="1">
    <citation type="submission" date="2015-11" db="EMBL/GenBank/DDBJ databases">
        <title>Draft Genome Sequence of the Strain BR 10303 (Bradyrhizobium sp.) isolated from nodules of Centrolobium paraense.</title>
        <authorList>
            <person name="Zelli J.E."/>
            <person name="Simoes-Araujo J.L."/>
            <person name="Barauna A.C."/>
            <person name="Silva K."/>
        </authorList>
    </citation>
    <scope>NUCLEOTIDE SEQUENCE [LARGE SCALE GENOMIC DNA]</scope>
    <source>
        <strain evidence="2 3">BR 10303</strain>
    </source>
</reference>
<comment type="caution">
    <text evidence="2">The sequence shown here is derived from an EMBL/GenBank/DDBJ whole genome shotgun (WGS) entry which is preliminary data.</text>
</comment>
<name>A0A120FHD5_9BRAD</name>
<keyword evidence="3" id="KW-1185">Reference proteome</keyword>
<gene>
    <name evidence="2" type="ORF">AS156_22360</name>
</gene>
<dbReference type="EMBL" id="LNCU01000120">
    <property type="protein sequence ID" value="KWV45786.1"/>
    <property type="molecule type" value="Genomic_DNA"/>
</dbReference>
<dbReference type="Proteomes" id="UP000057737">
    <property type="component" value="Unassembled WGS sequence"/>
</dbReference>
<proteinExistence type="predicted"/>
<sequence>MFSRSCLAIPAVLFALGAAQAATEECPAKSTDMDDIIAALKAAPSCNRAMTIFEACEYGASGDVQFGTTVERKCEADFLSGLGASQKKVYASQLNRCDAKYRNESGTMYRSFTAFCRAEVSQRYSQKALKAGSKAR</sequence>